<evidence type="ECO:0000256" key="2">
    <source>
        <dbReference type="ARBA" id="ARBA00022842"/>
    </source>
</evidence>
<dbReference type="InterPro" id="IPR029063">
    <property type="entry name" value="SAM-dependent_MTases_sf"/>
</dbReference>
<evidence type="ECO:0000313" key="4">
    <source>
        <dbReference type="Proteomes" id="UP001189122"/>
    </source>
</evidence>
<accession>A0A7I8JFI8</accession>
<dbReference type="PANTHER" id="PTHR31009">
    <property type="entry name" value="S-ADENOSYL-L-METHIONINE:CARBOXYL METHYLTRANSFERASE FAMILY PROTEIN"/>
    <property type="match status" value="1"/>
</dbReference>
<name>A0A7I8JFI8_SPIIN</name>
<reference evidence="3 4" key="1">
    <citation type="submission" date="2019-12" db="EMBL/GenBank/DDBJ databases">
        <authorList>
            <person name="Scholz U."/>
            <person name="Mascher M."/>
            <person name="Fiebig A."/>
        </authorList>
    </citation>
    <scope>NUCLEOTIDE SEQUENCE</scope>
</reference>
<organism evidence="3">
    <name type="scientific">Spirodela intermedia</name>
    <name type="common">Intermediate duckweed</name>
    <dbReference type="NCBI Taxonomy" id="51605"/>
    <lineage>
        <taxon>Eukaryota</taxon>
        <taxon>Viridiplantae</taxon>
        <taxon>Streptophyta</taxon>
        <taxon>Embryophyta</taxon>
        <taxon>Tracheophyta</taxon>
        <taxon>Spermatophyta</taxon>
        <taxon>Magnoliopsida</taxon>
        <taxon>Liliopsida</taxon>
        <taxon>Araceae</taxon>
        <taxon>Lemnoideae</taxon>
        <taxon>Spirodela</taxon>
    </lineage>
</organism>
<keyword evidence="4" id="KW-1185">Reference proteome</keyword>
<dbReference type="EMBL" id="CACRZD030000012">
    <property type="protein sequence ID" value="CAA6668907.1"/>
    <property type="molecule type" value="Genomic_DNA"/>
</dbReference>
<proteinExistence type="predicted"/>
<dbReference type="InterPro" id="IPR005299">
    <property type="entry name" value="MeTrfase_7"/>
</dbReference>
<dbReference type="AlphaFoldDB" id="A0A7I8JFI8"/>
<evidence type="ECO:0000256" key="1">
    <source>
        <dbReference type="ARBA" id="ARBA00022723"/>
    </source>
</evidence>
<keyword evidence="2" id="KW-0460">Magnesium</keyword>
<keyword evidence="1" id="KW-0479">Metal-binding</keyword>
<dbReference type="Pfam" id="PF03492">
    <property type="entry name" value="Methyltransf_7"/>
    <property type="match status" value="1"/>
</dbReference>
<evidence type="ECO:0000313" key="3">
    <source>
        <dbReference type="EMBL" id="CAA2629664.1"/>
    </source>
</evidence>
<dbReference type="SUPFAM" id="SSF53335">
    <property type="entry name" value="S-adenosyl-L-methionine-dependent methyltransferases"/>
    <property type="match status" value="1"/>
</dbReference>
<dbReference type="Gene3D" id="3.40.50.150">
    <property type="entry name" value="Vaccinia Virus protein VP39"/>
    <property type="match status" value="1"/>
</dbReference>
<sequence length="315" mass="35359">MEAAGHHLAFTKEGMLTSYARNSSIQLADLGCSSGGMPTARSPPPMEVQLFLNDPPGNDFNSIFLSLRGFYEKHEAFERSRSPVPLLRGWNAGSFHGRLFPTGAYTYELQDPLKAQPERGMVLNKGNIYISEESPPSVVQAYTRQFRSDFSSFLRCRSVETVPGGRMVLTIAVRTSLDPIQECSVLIWILLSRVLRDLVQEAYIQEENFNSFNLPFYAPLPIEVEQEIHKEGSFSIDCIKLFDVELKSVQEHAKQSTGIFITNMTRAMVQPLLVTHFGGDIIEVLFSNYNKLVEKEVSISKSKLKTLAVSLVRNS</sequence>
<gene>
    <name evidence="3" type="ORF">SI7747_12015302</name>
</gene>
<dbReference type="GO" id="GO:0008168">
    <property type="term" value="F:methyltransferase activity"/>
    <property type="evidence" value="ECO:0007669"/>
    <property type="project" value="InterPro"/>
</dbReference>
<dbReference type="GO" id="GO:0046872">
    <property type="term" value="F:metal ion binding"/>
    <property type="evidence" value="ECO:0007669"/>
    <property type="project" value="UniProtKB-KW"/>
</dbReference>
<dbReference type="Proteomes" id="UP001189122">
    <property type="component" value="Unassembled WGS sequence"/>
</dbReference>
<protein>
    <submittedName>
        <fullName evidence="3">Uncharacterized protein</fullName>
    </submittedName>
</protein>
<dbReference type="InterPro" id="IPR042086">
    <property type="entry name" value="MeTrfase_capping"/>
</dbReference>
<dbReference type="Gene3D" id="1.10.1200.270">
    <property type="entry name" value="Methyltransferase, alpha-helical capping domain"/>
    <property type="match status" value="1"/>
</dbReference>
<dbReference type="EMBL" id="LR743599">
    <property type="protein sequence ID" value="CAA2629664.1"/>
    <property type="molecule type" value="Genomic_DNA"/>
</dbReference>